<evidence type="ECO:0000313" key="2">
    <source>
        <dbReference type="Proteomes" id="UP001604277"/>
    </source>
</evidence>
<keyword evidence="2" id="KW-1185">Reference proteome</keyword>
<proteinExistence type="predicted"/>
<dbReference type="InterPro" id="IPR036770">
    <property type="entry name" value="Ankyrin_rpt-contain_sf"/>
</dbReference>
<evidence type="ECO:0000313" key="1">
    <source>
        <dbReference type="EMBL" id="KAL2545069.1"/>
    </source>
</evidence>
<sequence length="158" mass="17327">MGLRLSILWPSKVRLMSRRVASSKTRCSSSDPGWRADRFAFVLKHYQLEAFKLLVKAIGDQEFTNSKDNDGNTSLHLAVAHKQVERVNTRTLPCAAFGAKALAYSQCTSSSMFSNYVGPDLASLPACSCTTYGPLEAYSMEESSPSSVQSIEGHLRAQ</sequence>
<dbReference type="Gene3D" id="1.25.40.20">
    <property type="entry name" value="Ankyrin repeat-containing domain"/>
    <property type="match status" value="1"/>
</dbReference>
<dbReference type="AlphaFoldDB" id="A0ABD1W5Y2"/>
<name>A0ABD1W5Y2_9LAMI</name>
<dbReference type="EMBL" id="JBFOLJ010000004">
    <property type="protein sequence ID" value="KAL2545069.1"/>
    <property type="molecule type" value="Genomic_DNA"/>
</dbReference>
<organism evidence="1 2">
    <name type="scientific">Forsythia ovata</name>
    <dbReference type="NCBI Taxonomy" id="205694"/>
    <lineage>
        <taxon>Eukaryota</taxon>
        <taxon>Viridiplantae</taxon>
        <taxon>Streptophyta</taxon>
        <taxon>Embryophyta</taxon>
        <taxon>Tracheophyta</taxon>
        <taxon>Spermatophyta</taxon>
        <taxon>Magnoliopsida</taxon>
        <taxon>eudicotyledons</taxon>
        <taxon>Gunneridae</taxon>
        <taxon>Pentapetalae</taxon>
        <taxon>asterids</taxon>
        <taxon>lamiids</taxon>
        <taxon>Lamiales</taxon>
        <taxon>Oleaceae</taxon>
        <taxon>Forsythieae</taxon>
        <taxon>Forsythia</taxon>
    </lineage>
</organism>
<reference evidence="2" key="1">
    <citation type="submission" date="2024-07" db="EMBL/GenBank/DDBJ databases">
        <title>Two chromosome-level genome assemblies of Korean endemic species Abeliophyllum distichum and Forsythia ovata (Oleaceae).</title>
        <authorList>
            <person name="Jang H."/>
        </authorList>
    </citation>
    <scope>NUCLEOTIDE SEQUENCE [LARGE SCALE GENOMIC DNA]</scope>
</reference>
<accession>A0ABD1W5Y2</accession>
<comment type="caution">
    <text evidence="1">The sequence shown here is derived from an EMBL/GenBank/DDBJ whole genome shotgun (WGS) entry which is preliminary data.</text>
</comment>
<protein>
    <submittedName>
        <fullName evidence="1">Ankyrin repeat region domain-containing protein</fullName>
    </submittedName>
</protein>
<gene>
    <name evidence="1" type="ORF">Fot_14302</name>
</gene>
<dbReference type="Proteomes" id="UP001604277">
    <property type="component" value="Unassembled WGS sequence"/>
</dbReference>